<evidence type="ECO:0000256" key="3">
    <source>
        <dbReference type="ARBA" id="ARBA00022475"/>
    </source>
</evidence>
<dbReference type="CDD" id="cd06261">
    <property type="entry name" value="TM_PBP2"/>
    <property type="match status" value="1"/>
</dbReference>
<feature type="transmembrane region" description="Helical" evidence="7">
    <location>
        <begin position="212"/>
        <end position="232"/>
    </location>
</feature>
<feature type="transmembrane region" description="Helical" evidence="7">
    <location>
        <begin position="105"/>
        <end position="126"/>
    </location>
</feature>
<comment type="subcellular location">
    <subcellularLocation>
        <location evidence="1 7">Cell membrane</location>
        <topology evidence="1 7">Multi-pass membrane protein</topology>
    </subcellularLocation>
</comment>
<keyword evidence="5 7" id="KW-1133">Transmembrane helix</keyword>
<dbReference type="InterPro" id="IPR000515">
    <property type="entry name" value="MetI-like"/>
</dbReference>
<dbReference type="SUPFAM" id="SSF160964">
    <property type="entry name" value="MalF N-terminal region-like"/>
    <property type="match status" value="1"/>
</dbReference>
<sequence>MVKRDTFIGFLYLLPIIAIILFLTLYPIGYAVYISFTNFNLYHFFTYKLVGLQNYISIIKSGALGNIFLQTIIWTVGSLVPMMAAGFVLALILNQRDLVGRTVYMTFMLFPWAFPSFITILVWSGMWNYEYGIVNKLMALIGVHPIYWFNYVSTSWIALIITNLWLSFPYFTVVFSSALQGIPRELYETAYVDGASMFRRFTSITLPQMKNALSFVGISSFIFTWNNFYPIYLLTGGGPGTATEIFVVYAYQEAFSYSLYNIAAAYSIVDTIILAAFALIMLRISGIMKVIT</sequence>
<comment type="caution">
    <text evidence="9">The sequence shown here is derived from an EMBL/GenBank/DDBJ whole genome shotgun (WGS) entry which is preliminary data.</text>
</comment>
<dbReference type="AlphaFoldDB" id="A0A830GXF5"/>
<keyword evidence="4 7" id="KW-0812">Transmembrane</keyword>
<dbReference type="RefSeq" id="WP_188596970.1">
    <property type="nucleotide sequence ID" value="NZ_BMNL01000004.1"/>
</dbReference>
<accession>A0A830GXF5</accession>
<feature type="transmembrane region" description="Helical" evidence="7">
    <location>
        <begin position="146"/>
        <end position="166"/>
    </location>
</feature>
<dbReference type="EMBL" id="BMNL01000004">
    <property type="protein sequence ID" value="GGP22115.1"/>
    <property type="molecule type" value="Genomic_DNA"/>
</dbReference>
<keyword evidence="6 7" id="KW-0472">Membrane</keyword>
<dbReference type="Proteomes" id="UP000610960">
    <property type="component" value="Unassembled WGS sequence"/>
</dbReference>
<name>A0A830GXF5_9CREN</name>
<dbReference type="GO" id="GO:0005886">
    <property type="term" value="C:plasma membrane"/>
    <property type="evidence" value="ECO:0007669"/>
    <property type="project" value="UniProtKB-SubCell"/>
</dbReference>
<evidence type="ECO:0000313" key="10">
    <source>
        <dbReference type="Proteomes" id="UP000610960"/>
    </source>
</evidence>
<evidence type="ECO:0000259" key="8">
    <source>
        <dbReference type="PROSITE" id="PS50928"/>
    </source>
</evidence>
<keyword evidence="3" id="KW-1003">Cell membrane</keyword>
<dbReference type="Gene3D" id="1.10.3720.10">
    <property type="entry name" value="MetI-like"/>
    <property type="match status" value="1"/>
</dbReference>
<dbReference type="SUPFAM" id="SSF161098">
    <property type="entry name" value="MetI-like"/>
    <property type="match status" value="1"/>
</dbReference>
<gene>
    <name evidence="9" type="ORF">GCM10007981_16880</name>
</gene>
<proteinExistence type="inferred from homology"/>
<dbReference type="InterPro" id="IPR051393">
    <property type="entry name" value="ABC_transporter_permease"/>
</dbReference>
<organism evidence="9 10">
    <name type="scientific">Thermocladium modestius</name>
    <dbReference type="NCBI Taxonomy" id="62609"/>
    <lineage>
        <taxon>Archaea</taxon>
        <taxon>Thermoproteota</taxon>
        <taxon>Thermoprotei</taxon>
        <taxon>Thermoproteales</taxon>
        <taxon>Thermoproteaceae</taxon>
        <taxon>Thermocladium</taxon>
    </lineage>
</organism>
<evidence type="ECO:0000256" key="6">
    <source>
        <dbReference type="ARBA" id="ARBA00023136"/>
    </source>
</evidence>
<feature type="domain" description="ABC transmembrane type-1" evidence="8">
    <location>
        <begin position="68"/>
        <end position="281"/>
    </location>
</feature>
<reference evidence="9" key="2">
    <citation type="submission" date="2020-09" db="EMBL/GenBank/DDBJ databases">
        <authorList>
            <person name="Sun Q."/>
            <person name="Ohkuma M."/>
        </authorList>
    </citation>
    <scope>NUCLEOTIDE SEQUENCE</scope>
    <source>
        <strain evidence="9">JCM 10088</strain>
    </source>
</reference>
<keyword evidence="10" id="KW-1185">Reference proteome</keyword>
<evidence type="ECO:0000256" key="5">
    <source>
        <dbReference type="ARBA" id="ARBA00022989"/>
    </source>
</evidence>
<dbReference type="PANTHER" id="PTHR30193">
    <property type="entry name" value="ABC TRANSPORTER PERMEASE PROTEIN"/>
    <property type="match status" value="1"/>
</dbReference>
<evidence type="ECO:0000256" key="7">
    <source>
        <dbReference type="RuleBase" id="RU363032"/>
    </source>
</evidence>
<evidence type="ECO:0000256" key="2">
    <source>
        <dbReference type="ARBA" id="ARBA00022448"/>
    </source>
</evidence>
<dbReference type="OrthoDB" id="45815at2157"/>
<keyword evidence="2 7" id="KW-0813">Transport</keyword>
<protein>
    <submittedName>
        <fullName evidence="9">Sugar ABC transporter permease</fullName>
    </submittedName>
</protein>
<dbReference type="GO" id="GO:0055085">
    <property type="term" value="P:transmembrane transport"/>
    <property type="evidence" value="ECO:0007669"/>
    <property type="project" value="InterPro"/>
</dbReference>
<evidence type="ECO:0000313" key="9">
    <source>
        <dbReference type="EMBL" id="GGP22115.1"/>
    </source>
</evidence>
<feature type="transmembrane region" description="Helical" evidence="7">
    <location>
        <begin position="259"/>
        <end position="282"/>
    </location>
</feature>
<dbReference type="Pfam" id="PF00528">
    <property type="entry name" value="BPD_transp_1"/>
    <property type="match status" value="1"/>
</dbReference>
<reference evidence="9" key="1">
    <citation type="journal article" date="2014" name="Int. J. Syst. Evol. Microbiol.">
        <title>Complete genome sequence of Corynebacterium casei LMG S-19264T (=DSM 44701T), isolated from a smear-ripened cheese.</title>
        <authorList>
            <consortium name="US DOE Joint Genome Institute (JGI-PGF)"/>
            <person name="Walter F."/>
            <person name="Albersmeier A."/>
            <person name="Kalinowski J."/>
            <person name="Ruckert C."/>
        </authorList>
    </citation>
    <scope>NUCLEOTIDE SEQUENCE</scope>
    <source>
        <strain evidence="9">JCM 10088</strain>
    </source>
</reference>
<dbReference type="PROSITE" id="PS50928">
    <property type="entry name" value="ABC_TM1"/>
    <property type="match status" value="1"/>
</dbReference>
<evidence type="ECO:0000256" key="1">
    <source>
        <dbReference type="ARBA" id="ARBA00004651"/>
    </source>
</evidence>
<comment type="similarity">
    <text evidence="7">Belongs to the binding-protein-dependent transport system permease family.</text>
</comment>
<evidence type="ECO:0000256" key="4">
    <source>
        <dbReference type="ARBA" id="ARBA00022692"/>
    </source>
</evidence>
<feature type="transmembrane region" description="Helical" evidence="7">
    <location>
        <begin position="12"/>
        <end position="36"/>
    </location>
</feature>
<feature type="transmembrane region" description="Helical" evidence="7">
    <location>
        <begin position="72"/>
        <end position="93"/>
    </location>
</feature>
<dbReference type="InterPro" id="IPR035906">
    <property type="entry name" value="MetI-like_sf"/>
</dbReference>
<dbReference type="PANTHER" id="PTHR30193:SF41">
    <property type="entry name" value="DIACETYLCHITOBIOSE UPTAKE SYSTEM PERMEASE PROTEIN NGCF"/>
    <property type="match status" value="1"/>
</dbReference>